<proteinExistence type="predicted"/>
<dbReference type="Proteomes" id="UP000235786">
    <property type="component" value="Unassembled WGS sequence"/>
</dbReference>
<evidence type="ECO:0000313" key="2">
    <source>
        <dbReference type="EMBL" id="PMD34523.1"/>
    </source>
</evidence>
<feature type="compositionally biased region" description="Acidic residues" evidence="1">
    <location>
        <begin position="538"/>
        <end position="585"/>
    </location>
</feature>
<sequence length="603" mass="68205">MGKKRKSQDNHGEAPRPSHAQRQADQARAFDEAREKMAKDPSRRNIFDEHPFDPNLDVESFEPGLITLNIYDDKKSSAAVLKLVDFAMRENSPRLTAILEKLEIMDEYRKVDYSIDYEGLGEWITYSSLPRERSTLYADAVYNVDFLPEHTAKHPHGHAISTRQFFIAIKTWFEYSASGNLLHPVEKDDVWFHLAVGQWLQAKEPFLMTLRAINPQPLSPEVNMNFVVFLFGHEKRDQKLTRANRSQPEYLVLDANLIKQDSILYNELYRPAGYVPMLSPLAPEIYNPESPYHDEREFLKSPAVYIFDFVHSVRHVIPHYDKLQLMRKSDLWHFLEDLLFYQMGDKCYVYEDDPEGRLGRRHEGSSGFPLYITNAMVVGSALGIDTYHLVGLHQAAQQKLKVESEASLKELSEDSDEDSSAENDDEAVTTDVREASEESGEKQPEEVDEDNLDTAVEEESHASLEAALETNLERAIDEVGEKVSEEIDEAALDAAFEEELETSLEAALLADAADTSTLDDDVVSNADDGANDSGADAYVEEQADPGYEGDAELNEDSESESESDEDEEEEPEAEQPTGVEEEESEVVQQTVVAKDESSESEEE</sequence>
<keyword evidence="3" id="KW-1185">Reference proteome</keyword>
<feature type="compositionally biased region" description="Basic and acidic residues" evidence="1">
    <location>
        <begin position="7"/>
        <end position="16"/>
    </location>
</feature>
<feature type="compositionally biased region" description="Basic and acidic residues" evidence="1">
    <location>
        <begin position="28"/>
        <end position="49"/>
    </location>
</feature>
<evidence type="ECO:0000313" key="3">
    <source>
        <dbReference type="Proteomes" id="UP000235786"/>
    </source>
</evidence>
<dbReference type="AlphaFoldDB" id="A0A2J6R7M2"/>
<accession>A0A2J6R7M2</accession>
<feature type="compositionally biased region" description="Acidic residues" evidence="1">
    <location>
        <begin position="413"/>
        <end position="428"/>
    </location>
</feature>
<organism evidence="2 3">
    <name type="scientific">Hyaloscypha variabilis (strain UAMH 11265 / GT02V1 / F)</name>
    <name type="common">Meliniomyces variabilis</name>
    <dbReference type="NCBI Taxonomy" id="1149755"/>
    <lineage>
        <taxon>Eukaryota</taxon>
        <taxon>Fungi</taxon>
        <taxon>Dikarya</taxon>
        <taxon>Ascomycota</taxon>
        <taxon>Pezizomycotina</taxon>
        <taxon>Leotiomycetes</taxon>
        <taxon>Helotiales</taxon>
        <taxon>Hyaloscyphaceae</taxon>
        <taxon>Hyaloscypha</taxon>
        <taxon>Hyaloscypha variabilis</taxon>
    </lineage>
</organism>
<gene>
    <name evidence="2" type="ORF">L207DRAFT_603480</name>
</gene>
<feature type="compositionally biased region" description="Basic and acidic residues" evidence="1">
    <location>
        <begin position="431"/>
        <end position="445"/>
    </location>
</feature>
<evidence type="ECO:0000256" key="1">
    <source>
        <dbReference type="SAM" id="MobiDB-lite"/>
    </source>
</evidence>
<reference evidence="2 3" key="1">
    <citation type="submission" date="2016-04" db="EMBL/GenBank/DDBJ databases">
        <title>A degradative enzymes factory behind the ericoid mycorrhizal symbiosis.</title>
        <authorList>
            <consortium name="DOE Joint Genome Institute"/>
            <person name="Martino E."/>
            <person name="Morin E."/>
            <person name="Grelet G."/>
            <person name="Kuo A."/>
            <person name="Kohler A."/>
            <person name="Daghino S."/>
            <person name="Barry K."/>
            <person name="Choi C."/>
            <person name="Cichocki N."/>
            <person name="Clum A."/>
            <person name="Copeland A."/>
            <person name="Hainaut M."/>
            <person name="Haridas S."/>
            <person name="Labutti K."/>
            <person name="Lindquist E."/>
            <person name="Lipzen A."/>
            <person name="Khouja H.-R."/>
            <person name="Murat C."/>
            <person name="Ohm R."/>
            <person name="Olson A."/>
            <person name="Spatafora J."/>
            <person name="Veneault-Fourrey C."/>
            <person name="Henrissat B."/>
            <person name="Grigoriev I."/>
            <person name="Martin F."/>
            <person name="Perotto S."/>
        </authorList>
    </citation>
    <scope>NUCLEOTIDE SEQUENCE [LARGE SCALE GENOMIC DNA]</scope>
    <source>
        <strain evidence="2 3">F</strain>
    </source>
</reference>
<feature type="compositionally biased region" description="Acidic residues" evidence="1">
    <location>
        <begin position="446"/>
        <end position="457"/>
    </location>
</feature>
<feature type="region of interest" description="Disordered" evidence="1">
    <location>
        <begin position="406"/>
        <end position="460"/>
    </location>
</feature>
<feature type="compositionally biased region" description="Low complexity" evidence="1">
    <location>
        <begin position="524"/>
        <end position="537"/>
    </location>
</feature>
<protein>
    <submittedName>
        <fullName evidence="2">Uncharacterized protein</fullName>
    </submittedName>
</protein>
<dbReference type="EMBL" id="KZ613953">
    <property type="protein sequence ID" value="PMD34523.1"/>
    <property type="molecule type" value="Genomic_DNA"/>
</dbReference>
<feature type="region of interest" description="Disordered" evidence="1">
    <location>
        <begin position="515"/>
        <end position="603"/>
    </location>
</feature>
<feature type="region of interest" description="Disordered" evidence="1">
    <location>
        <begin position="1"/>
        <end position="49"/>
    </location>
</feature>
<name>A0A2J6R7M2_HYAVF</name>